<name>A0A2L2ZE51_PARTP</name>
<sequence length="66" mass="7012">MSLAIESVLISESVDPCCESILSQIGFSTSTKFGLTAEHLISEIQNYHVLIVRSATKVSSDIIAAG</sequence>
<evidence type="ECO:0000313" key="1">
    <source>
        <dbReference type="EMBL" id="LAA17255.1"/>
    </source>
</evidence>
<dbReference type="SUPFAM" id="SSF52283">
    <property type="entry name" value="Formate/glycerate dehydrogenase catalytic domain-like"/>
    <property type="match status" value="1"/>
</dbReference>
<proteinExistence type="evidence at transcript level"/>
<organism evidence="1">
    <name type="scientific">Parasteatoda tepidariorum</name>
    <name type="common">Common house spider</name>
    <name type="synonym">Achaearanea tepidariorum</name>
    <dbReference type="NCBI Taxonomy" id="114398"/>
    <lineage>
        <taxon>Eukaryota</taxon>
        <taxon>Metazoa</taxon>
        <taxon>Ecdysozoa</taxon>
        <taxon>Arthropoda</taxon>
        <taxon>Chelicerata</taxon>
        <taxon>Arachnida</taxon>
        <taxon>Araneae</taxon>
        <taxon>Araneomorphae</taxon>
        <taxon>Entelegynae</taxon>
        <taxon>Araneoidea</taxon>
        <taxon>Theridiidae</taxon>
        <taxon>Parasteatoda</taxon>
    </lineage>
</organism>
<dbReference type="Gene3D" id="3.40.50.720">
    <property type="entry name" value="NAD(P)-binding Rossmann-like Domain"/>
    <property type="match status" value="1"/>
</dbReference>
<dbReference type="AlphaFoldDB" id="A0A2L2ZE51"/>
<dbReference type="OrthoDB" id="1621027at2759"/>
<dbReference type="EMBL" id="IAAA01131129">
    <property type="protein sequence ID" value="LAA17255.1"/>
    <property type="molecule type" value="mRNA"/>
</dbReference>
<protein>
    <submittedName>
        <fullName evidence="1">D-3-phosphoglycerate dehydrogenase</fullName>
    </submittedName>
</protein>
<reference evidence="1" key="1">
    <citation type="journal article" date="2016" name="Mol. Ecol. Resour.">
        <title>Evaluation of the impact of RNA preservation methods of spiders for de novo transcriptome assembly.</title>
        <authorList>
            <person name="Kono N."/>
            <person name="Nakamura H."/>
            <person name="Ito Y."/>
            <person name="Tomita M."/>
            <person name="Arakawa K."/>
        </authorList>
    </citation>
    <scope>NUCLEOTIDE SEQUENCE</scope>
    <source>
        <tissue evidence="1">Whole body</tissue>
    </source>
</reference>
<accession>A0A2L2ZE51</accession>